<dbReference type="OrthoDB" id="10264956at2759"/>
<reference evidence="2 3" key="2">
    <citation type="journal article" date="2004" name="Nature">
        <title>Finishing the euchromatic sequence of the human genome.</title>
        <authorList>
            <consortium name="International Human Genome Sequencing Consortium"/>
        </authorList>
    </citation>
    <scope>NUCLEOTIDE SEQUENCE [LARGE SCALE GENOMIC DNA]</scope>
</reference>
<keyword evidence="4" id="KW-1267">Proteomics identification</keyword>
<dbReference type="InterPro" id="IPR051142">
    <property type="entry name" value="Glycosyltransferase_29"/>
</dbReference>
<reference evidence="2" key="4">
    <citation type="submission" date="2025-08" db="UniProtKB">
        <authorList>
            <consortium name="Ensembl"/>
        </authorList>
    </citation>
    <scope>IDENTIFICATION</scope>
</reference>
<dbReference type="EMBL" id="AL357079">
    <property type="status" value="NOT_ANNOTATED_CDS"/>
    <property type="molecule type" value="Genomic_DNA"/>
</dbReference>
<dbReference type="GeneTree" id="ENSGT00940000157285"/>
<keyword evidence="1" id="KW-1133">Transmembrane helix</keyword>
<dbReference type="Proteomes" id="UP000005640">
    <property type="component" value="Chromosome 1"/>
</dbReference>
<dbReference type="PANTHER" id="PTHR13713">
    <property type="entry name" value="SIALYLTRANSFERASE"/>
    <property type="match status" value="1"/>
</dbReference>
<protein>
    <submittedName>
        <fullName evidence="2">ST3 beta-galactoside alpha-2,3-sialyltransferase 3</fullName>
    </submittedName>
</protein>
<dbReference type="Ensembl" id="ENST00000643597.1">
    <property type="protein sequence ID" value="ENSP00000495977.1"/>
    <property type="gene ID" value="ENSG00000126091.22"/>
</dbReference>
<dbReference type="ChiTaRS" id="ST3GAL3">
    <property type="organism name" value="human"/>
</dbReference>
<dbReference type="Bgee" id="ENSG00000126091">
    <property type="expression patterns" value="Expressed in hindlimb stylopod muscle and 117 other cell types or tissues"/>
</dbReference>
<dbReference type="VEuPathDB" id="HostDB:ENSG00000126091"/>
<gene>
    <name evidence="2" type="primary">ST3GAL3</name>
</gene>
<dbReference type="OpenTargets" id="ENSG00000126091"/>
<dbReference type="EMBL" id="KF510206">
    <property type="status" value="NOT_ANNOTATED_CDS"/>
    <property type="molecule type" value="Genomic_DNA"/>
</dbReference>
<evidence type="ECO:0000256" key="1">
    <source>
        <dbReference type="SAM" id="Phobius"/>
    </source>
</evidence>
<evidence type="ECO:0000313" key="3">
    <source>
        <dbReference type="Proteomes" id="UP000005640"/>
    </source>
</evidence>
<dbReference type="EMBL" id="AL592548">
    <property type="status" value="NOT_ANNOTATED_CDS"/>
    <property type="molecule type" value="Genomic_DNA"/>
</dbReference>
<organism evidence="2 3">
    <name type="scientific">Homo sapiens</name>
    <name type="common">Human</name>
    <dbReference type="NCBI Taxonomy" id="9606"/>
    <lineage>
        <taxon>Eukaryota</taxon>
        <taxon>Metazoa</taxon>
        <taxon>Chordata</taxon>
        <taxon>Craniata</taxon>
        <taxon>Vertebrata</taxon>
        <taxon>Euteleostomi</taxon>
        <taxon>Mammalia</taxon>
        <taxon>Eutheria</taxon>
        <taxon>Euarchontoglires</taxon>
        <taxon>Primates</taxon>
        <taxon>Haplorrhini</taxon>
        <taxon>Catarrhini</taxon>
        <taxon>Hominidae</taxon>
        <taxon>Homo</taxon>
    </lineage>
</organism>
<keyword evidence="1" id="KW-0812">Transmembrane</keyword>
<feature type="transmembrane region" description="Helical" evidence="1">
    <location>
        <begin position="6"/>
        <end position="25"/>
    </location>
</feature>
<dbReference type="PANTHER" id="PTHR13713:SF37">
    <property type="entry name" value="CMP-N-ACETYLNEURAMINATE-BETA-1,4-GALACTOSIDE ALPHA-2,3-SIALYLTRANSFERASE"/>
    <property type="match status" value="1"/>
</dbReference>
<evidence type="ECO:0007829" key="4">
    <source>
        <dbReference type="PeptideAtlas" id="A0A2R8Y7B2"/>
    </source>
</evidence>
<dbReference type="Ensembl" id="ENST00000643597.1">
    <property type="protein sequence ID" value="ENSP00000495977.1"/>
    <property type="gene ID" value="ENSG00000126091.21"/>
</dbReference>
<keyword evidence="1" id="KW-0472">Membrane</keyword>
<proteinExistence type="evidence at protein level"/>
<dbReference type="MassIVE" id="A0A2R8Y7B2"/>
<dbReference type="HGNC" id="HGNC:10866">
    <property type="gene designation" value="ST3GAL3"/>
</dbReference>
<reference evidence="2 3" key="1">
    <citation type="journal article" date="2001" name="Nature">
        <title>Initial sequencing and analysis of the human genome.</title>
        <authorList>
            <consortium name="International Human Genome Sequencing Consortium"/>
            <person name="Lander E.S."/>
            <person name="Linton L.M."/>
            <person name="Birren B."/>
            <person name="Nusbaum C."/>
            <person name="Zody M.C."/>
            <person name="Baldwin J."/>
            <person name="Devon K."/>
            <person name="Dewar K."/>
            <person name="Doyle M."/>
            <person name="FitzHugh W."/>
            <person name="Funke R."/>
            <person name="Gage D."/>
            <person name="Harris K."/>
            <person name="Heaford A."/>
            <person name="Howland J."/>
            <person name="Kann L."/>
            <person name="Lehoczky J."/>
            <person name="LeVine R."/>
            <person name="McEwan P."/>
            <person name="McKernan K."/>
            <person name="Meldrim J."/>
            <person name="Mesirov J.P."/>
            <person name="Miranda C."/>
            <person name="Morris W."/>
            <person name="Naylor J."/>
            <person name="Raymond C."/>
            <person name="Rosetti M."/>
            <person name="Santos R."/>
            <person name="Sheridan A."/>
            <person name="Sougnez C."/>
            <person name="Stange-Thomann N."/>
            <person name="Stojanovic N."/>
            <person name="Subramanian A."/>
            <person name="Wyman D."/>
            <person name="Rogers J."/>
            <person name="Sulston J."/>
            <person name="Ainscough R."/>
            <person name="Beck S."/>
            <person name="Bentley D."/>
            <person name="Burton J."/>
            <person name="Clee C."/>
            <person name="Carter N."/>
            <person name="Coulson A."/>
            <person name="Deadman R."/>
            <person name="Deloukas P."/>
            <person name="Dunham A."/>
            <person name="Dunham I."/>
            <person name="Durbin R."/>
            <person name="French L."/>
            <person name="Grafham D."/>
            <person name="Gregory S."/>
            <person name="Hubbard T."/>
            <person name="Humphray S."/>
            <person name="Hunt A."/>
            <person name="Jones M."/>
            <person name="Lloyd C."/>
            <person name="McMurray A."/>
            <person name="Matthews L."/>
            <person name="Mercer S."/>
            <person name="Milne S."/>
            <person name="Mullikin J.C."/>
            <person name="Mungall A."/>
            <person name="Plumb R."/>
            <person name="Ross M."/>
            <person name="Shownkeen R."/>
            <person name="Sims S."/>
            <person name="Waterston R.H."/>
            <person name="Wilson R.K."/>
            <person name="Hillier L.W."/>
            <person name="McPherson J.D."/>
            <person name="Marra M.A."/>
            <person name="Mardis E.R."/>
            <person name="Fulton L.A."/>
            <person name="Chinwalla A.T."/>
            <person name="Pepin K.H."/>
            <person name="Gish W.R."/>
            <person name="Chissoe S.L."/>
            <person name="Wendl M.C."/>
            <person name="Delehaunty K.D."/>
            <person name="Miner T.L."/>
            <person name="Delehaunty A."/>
            <person name="Kramer J.B."/>
            <person name="Cook L.L."/>
            <person name="Fulton R.S."/>
            <person name="Johnson D.L."/>
            <person name="Minx P.J."/>
            <person name="Clifton S.W."/>
            <person name="Hawkins T."/>
            <person name="Branscomb E."/>
            <person name="Predki P."/>
            <person name="Richardson P."/>
            <person name="Wenning S."/>
            <person name="Slezak T."/>
            <person name="Doggett N."/>
            <person name="Cheng J.F."/>
            <person name="Olsen A."/>
            <person name="Lucas S."/>
            <person name="Elkin C."/>
            <person name="Uberbacher E."/>
            <person name="Frazier M."/>
            <person name="Gibbs R.A."/>
            <person name="Muzny D.M."/>
            <person name="Scherer S.E."/>
            <person name="Bouck J.B."/>
            <person name="Sodergren E.J."/>
            <person name="Worley K.C."/>
            <person name="Rives C.M."/>
            <person name="Gorrell J.H."/>
            <person name="Metzker M.L."/>
            <person name="Naylor S.L."/>
            <person name="Kucherlapati R.S."/>
            <person name="Nelson D.L."/>
            <person name="Weinstock G.M."/>
            <person name="Sakaki Y."/>
            <person name="Fujiyama A."/>
            <person name="Hattori M."/>
            <person name="Yada T."/>
            <person name="Toyoda A."/>
            <person name="Itoh T."/>
            <person name="Kawagoe C."/>
            <person name="Watanabe H."/>
            <person name="Totoki Y."/>
            <person name="Taylor T."/>
            <person name="Weissenbach J."/>
            <person name="Heilig R."/>
            <person name="Saurin W."/>
            <person name="Artiguenave F."/>
            <person name="Brottier P."/>
            <person name="Bruls T."/>
            <person name="Pelletier E."/>
            <person name="Robert C."/>
            <person name="Wincker P."/>
            <person name="Smith D.R."/>
            <person name="Doucette-Stamm L."/>
            <person name="Rubenfield M."/>
            <person name="Weinstock K."/>
            <person name="Lee H.M."/>
            <person name="Dubois J."/>
            <person name="Rosenthal A."/>
            <person name="Platzer M."/>
            <person name="Nyakatura G."/>
            <person name="Taudien S."/>
            <person name="Rump A."/>
            <person name="Yang H."/>
            <person name="Yu J."/>
            <person name="Wang J."/>
            <person name="Huang G."/>
            <person name="Gu J."/>
            <person name="Hood L."/>
            <person name="Rowen L."/>
            <person name="Madan A."/>
            <person name="Qin S."/>
            <person name="Davis R.W."/>
            <person name="Federspiel N.A."/>
            <person name="Abola A.P."/>
            <person name="Proctor M.J."/>
            <person name="Myers R.M."/>
            <person name="Schmutz J."/>
            <person name="Dickson M."/>
            <person name="Grimwood J."/>
            <person name="Cox D.R."/>
            <person name="Olson M.V."/>
            <person name="Kaul R."/>
            <person name="Raymond C."/>
            <person name="Shimizu N."/>
            <person name="Kawasaki K."/>
            <person name="Minoshima S."/>
            <person name="Evans G.A."/>
            <person name="Athanasiou M."/>
            <person name="Schultz R."/>
            <person name="Roe B.A."/>
            <person name="Chen F."/>
            <person name="Pan H."/>
            <person name="Ramser J."/>
            <person name="Lehrach H."/>
            <person name="Reinhardt R."/>
            <person name="McCombie W.R."/>
            <person name="de la Bastide M."/>
            <person name="Dedhia N."/>
            <person name="Blocker H."/>
            <person name="Hornischer K."/>
            <person name="Nordsiek G."/>
            <person name="Agarwala R."/>
            <person name="Aravind L."/>
            <person name="Bailey J.A."/>
            <person name="Bateman A."/>
            <person name="Batzoglou S."/>
            <person name="Birney E."/>
            <person name="Bork P."/>
            <person name="Brown D.G."/>
            <person name="Burge C.B."/>
            <person name="Cerutti L."/>
            <person name="Chen H.C."/>
            <person name="Church D."/>
            <person name="Clamp M."/>
            <person name="Copley R.R."/>
            <person name="Doerks T."/>
            <person name="Eddy S.R."/>
            <person name="Eichler E.E."/>
            <person name="Furey T.S."/>
            <person name="Galagan J."/>
            <person name="Gilbert J.G."/>
            <person name="Harmon C."/>
            <person name="Hayashizaki Y."/>
            <person name="Haussler D."/>
            <person name="Hermjakob H."/>
            <person name="Hokamp K."/>
            <person name="Jang W."/>
            <person name="Johnson L.S."/>
            <person name="Jones T.A."/>
            <person name="Kasif S."/>
            <person name="Kaspryzk A."/>
            <person name="Kennedy S."/>
            <person name="Kent W.J."/>
            <person name="Kitts P."/>
            <person name="Koonin E.V."/>
            <person name="Korf I."/>
            <person name="Kulp D."/>
            <person name="Lancet D."/>
            <person name="Lowe T.M."/>
            <person name="McLysaght A."/>
            <person name="Mikkelsen T."/>
            <person name="Moran J.V."/>
            <person name="Mulder N."/>
            <person name="Pollara V.J."/>
            <person name="Ponting C.P."/>
            <person name="Schuler G."/>
            <person name="Schultz J."/>
            <person name="Slater G."/>
            <person name="Smit A.F."/>
            <person name="Stupka E."/>
            <person name="Szustakowski J."/>
            <person name="Thierry-Mieg D."/>
            <person name="Thierry-Mieg J."/>
            <person name="Wagner L."/>
            <person name="Wallis J."/>
            <person name="Wheeler R."/>
            <person name="Williams A."/>
            <person name="Wolf Y.I."/>
            <person name="Wolfe K.H."/>
            <person name="Yang S.P."/>
            <person name="Yeh R.F."/>
            <person name="Collins F."/>
            <person name="Guyer M.S."/>
            <person name="Peterson J."/>
            <person name="Felsenfeld A."/>
            <person name="Wetterstrand K.A."/>
            <person name="Patrinos A."/>
            <person name="Morgan M.J."/>
            <person name="de Jong P."/>
            <person name="Catanese J.J."/>
            <person name="Osoegawa K."/>
            <person name="Shizuya H."/>
            <person name="Choi S."/>
            <person name="Chen Y.J."/>
        </authorList>
    </citation>
    <scope>NUCLEOTIDE SEQUENCE [LARGE SCALE GENOMIC DNA]</scope>
</reference>
<reference evidence="2" key="5">
    <citation type="submission" date="2025-09" db="UniProtKB">
        <authorList>
            <consortium name="Ensembl"/>
        </authorList>
    </citation>
    <scope>IDENTIFICATION</scope>
</reference>
<dbReference type="EMBL" id="AL451062">
    <property type="status" value="NOT_ANNOTATED_CDS"/>
    <property type="molecule type" value="Genomic_DNA"/>
</dbReference>
<evidence type="ECO:0000313" key="2">
    <source>
        <dbReference type="Ensembl" id="ENSP00000495977.1"/>
    </source>
</evidence>
<dbReference type="ExpressionAtlas" id="A0A2R8Y7B2">
    <property type="expression patterns" value="baseline and differential"/>
</dbReference>
<sequence length="202" mass="22421">MGLLVFVRNLLLALCLFLVLGFLYYSAWKLHLLQWEEDSKYDRLGFLLNLDSKLPAELATKYANFSEGACKPGYASALMTAIFPRFSKPAPMFLDDSFRKWARIREFVPPFGIKGQDNLIKAILSVTKEYRLTPALDSLVLDKGVGSRAKGAGKETWWAALCTEVSASLPSASAAAAASSWAMEAFLPTSLWGHELTTMTLW</sequence>
<dbReference type="AlphaFoldDB" id="A0A2R8Y7B2"/>
<keyword evidence="3" id="KW-1185">Reference proteome</keyword>
<name>A0A2R8Y7B2_HUMAN</name>
<reference evidence="2 3" key="3">
    <citation type="journal article" date="2006" name="Nature">
        <title>The DNA sequence and biological annotation of human chromosome 1.</title>
        <authorList>
            <person name="Gregory S.G."/>
            <person name="Barlow K.F."/>
            <person name="McLay K.E."/>
            <person name="Kaul R."/>
            <person name="Swarbreck D."/>
            <person name="Dunham A."/>
            <person name="Scott C.E."/>
            <person name="Howe K.L."/>
            <person name="Woodfine K."/>
            <person name="Spencer C.C."/>
            <person name="Jones M.C."/>
            <person name="Gillson C."/>
            <person name="Searle S."/>
            <person name="Zhou Y."/>
            <person name="Kokocinski F."/>
            <person name="McDonald L."/>
            <person name="Evans R."/>
            <person name="Phillips K."/>
            <person name="Atkinson A."/>
            <person name="Cooper R."/>
            <person name="Jones C."/>
            <person name="Hall R.E."/>
            <person name="Andrews T.D."/>
            <person name="Lloyd C."/>
            <person name="Ainscough R."/>
            <person name="Almeida J.P."/>
            <person name="Ambrose K.D."/>
            <person name="Anderson F."/>
            <person name="Andrew R.W."/>
            <person name="Ashwell R.I."/>
            <person name="Aubin K."/>
            <person name="Babbage A.K."/>
            <person name="Bagguley C.L."/>
            <person name="Bailey J."/>
            <person name="Beasley H."/>
            <person name="Bethel G."/>
            <person name="Bird C.P."/>
            <person name="Bray-Allen S."/>
            <person name="Brown J.Y."/>
            <person name="Brown A.J."/>
            <person name="Buckley D."/>
            <person name="Burton J."/>
            <person name="Bye J."/>
            <person name="Carder C."/>
            <person name="Chapman J.C."/>
            <person name="Clark S.Y."/>
            <person name="Clarke G."/>
            <person name="Clee C."/>
            <person name="Cobley V."/>
            <person name="Collier R.E."/>
            <person name="Corby N."/>
            <person name="Coville G.J."/>
            <person name="Davies J."/>
            <person name="Deadman R."/>
            <person name="Dunn M."/>
            <person name="Earthrowl M."/>
            <person name="Ellington A.G."/>
            <person name="Errington H."/>
            <person name="Frankish A."/>
            <person name="Frankland J."/>
            <person name="French L."/>
            <person name="Garner P."/>
            <person name="Garnett J."/>
            <person name="Gay L."/>
            <person name="Ghori M.R."/>
            <person name="Gibson R."/>
            <person name="Gilby L.M."/>
            <person name="Gillett W."/>
            <person name="Glithero R.J."/>
            <person name="Grafham D.V."/>
            <person name="Griffiths C."/>
            <person name="Griffiths-Jones S."/>
            <person name="Grocock R."/>
            <person name="Hammond S."/>
            <person name="Harrison E.S."/>
            <person name="Hart E."/>
            <person name="Haugen E."/>
            <person name="Heath P.D."/>
            <person name="Holmes S."/>
            <person name="Holt K."/>
            <person name="Howden P.J."/>
            <person name="Hunt A.R."/>
            <person name="Hunt S.E."/>
            <person name="Hunter G."/>
            <person name="Isherwood J."/>
            <person name="James R."/>
            <person name="Johnson C."/>
            <person name="Johnson D."/>
            <person name="Joy A."/>
            <person name="Kay M."/>
            <person name="Kershaw J.K."/>
            <person name="Kibukawa M."/>
            <person name="Kimberley A.M."/>
            <person name="King A."/>
            <person name="Knights A.J."/>
            <person name="Lad H."/>
            <person name="Laird G."/>
            <person name="Lawlor S."/>
            <person name="Leongamornlert D.A."/>
            <person name="Lloyd D.M."/>
            <person name="Loveland J."/>
            <person name="Lovell J."/>
            <person name="Lush M.J."/>
            <person name="Lyne R."/>
            <person name="Martin S."/>
            <person name="Mashreghi-Mohammadi M."/>
            <person name="Matthews L."/>
            <person name="Matthews N.S."/>
            <person name="McLaren S."/>
            <person name="Milne S."/>
            <person name="Mistry S."/>
            <person name="Moore M.J."/>
            <person name="Nickerson T."/>
            <person name="O'Dell C.N."/>
            <person name="Oliver K."/>
            <person name="Palmeiri A."/>
            <person name="Palmer S.A."/>
            <person name="Parker A."/>
            <person name="Patel D."/>
            <person name="Pearce A.V."/>
            <person name="Peck A.I."/>
            <person name="Pelan S."/>
            <person name="Phelps K."/>
            <person name="Phillimore B.J."/>
            <person name="Plumb R."/>
            <person name="Rajan J."/>
            <person name="Raymond C."/>
            <person name="Rouse G."/>
            <person name="Saenphimmachak C."/>
            <person name="Sehra H.K."/>
            <person name="Sheridan E."/>
            <person name="Shownkeen R."/>
            <person name="Sims S."/>
            <person name="Skuce C.D."/>
            <person name="Smith M."/>
            <person name="Steward C."/>
            <person name="Subramanian S."/>
            <person name="Sycamore N."/>
            <person name="Tracey A."/>
            <person name="Tromans A."/>
            <person name="Van Helmond Z."/>
            <person name="Wall M."/>
            <person name="Wallis J.M."/>
            <person name="White S."/>
            <person name="Whitehead S.L."/>
            <person name="Wilkinson J.E."/>
            <person name="Willey D.L."/>
            <person name="Williams H."/>
            <person name="Wilming L."/>
            <person name="Wray P.W."/>
            <person name="Wu Z."/>
            <person name="Coulson A."/>
            <person name="Vaudin M."/>
            <person name="Sulston J.E."/>
            <person name="Durbin R."/>
            <person name="Hubbard T."/>
            <person name="Wooster R."/>
            <person name="Dunham I."/>
            <person name="Carter N.P."/>
            <person name="McVean G."/>
            <person name="Ross M.T."/>
            <person name="Harrow J."/>
            <person name="Olson M.V."/>
            <person name="Beck S."/>
            <person name="Rogers J."/>
            <person name="Bentley D.R."/>
            <person name="Banerjee R."/>
            <person name="Bryant S.P."/>
            <person name="Burford D.C."/>
            <person name="Burrill W.D."/>
            <person name="Clegg S.M."/>
            <person name="Dhami P."/>
            <person name="Dovey O."/>
            <person name="Faulkner L.M."/>
            <person name="Gribble S.M."/>
            <person name="Langford C.F."/>
            <person name="Pandian R.D."/>
            <person name="Porter K.M."/>
            <person name="Prigmore E."/>
        </authorList>
    </citation>
    <scope>NUCLEOTIDE SEQUENCE [LARGE SCALE GENOMIC DNA]</scope>
</reference>
<accession>A0A2R8Y7B2</accession>